<organism evidence="2 3">
    <name type="scientific">Paralcaligenes ureilyticus</name>
    <dbReference type="NCBI Taxonomy" id="627131"/>
    <lineage>
        <taxon>Bacteria</taxon>
        <taxon>Pseudomonadati</taxon>
        <taxon>Pseudomonadota</taxon>
        <taxon>Betaproteobacteria</taxon>
        <taxon>Burkholderiales</taxon>
        <taxon>Alcaligenaceae</taxon>
        <taxon>Paralcaligenes</taxon>
    </lineage>
</organism>
<dbReference type="Proteomes" id="UP000295525">
    <property type="component" value="Unassembled WGS sequence"/>
</dbReference>
<evidence type="ECO:0000256" key="1">
    <source>
        <dbReference type="SAM" id="Phobius"/>
    </source>
</evidence>
<feature type="transmembrane region" description="Helical" evidence="1">
    <location>
        <begin position="34"/>
        <end position="54"/>
    </location>
</feature>
<keyword evidence="1" id="KW-0472">Membrane</keyword>
<keyword evidence="3" id="KW-1185">Reference proteome</keyword>
<feature type="transmembrane region" description="Helical" evidence="1">
    <location>
        <begin position="153"/>
        <end position="178"/>
    </location>
</feature>
<dbReference type="EMBL" id="SMAJ01000002">
    <property type="protein sequence ID" value="TCT10252.1"/>
    <property type="molecule type" value="Genomic_DNA"/>
</dbReference>
<keyword evidence="1" id="KW-1133">Transmembrane helix</keyword>
<evidence type="ECO:0000313" key="2">
    <source>
        <dbReference type="EMBL" id="TCT10252.1"/>
    </source>
</evidence>
<evidence type="ECO:0008006" key="4">
    <source>
        <dbReference type="Google" id="ProtNLM"/>
    </source>
</evidence>
<keyword evidence="1" id="KW-0812">Transmembrane</keyword>
<feature type="transmembrane region" description="Helical" evidence="1">
    <location>
        <begin position="129"/>
        <end position="147"/>
    </location>
</feature>
<reference evidence="2 3" key="1">
    <citation type="submission" date="2019-03" db="EMBL/GenBank/DDBJ databases">
        <title>Genomic Encyclopedia of Type Strains, Phase IV (KMG-IV): sequencing the most valuable type-strain genomes for metagenomic binning, comparative biology and taxonomic classification.</title>
        <authorList>
            <person name="Goeker M."/>
        </authorList>
    </citation>
    <scope>NUCLEOTIDE SEQUENCE [LARGE SCALE GENOMIC DNA]</scope>
    <source>
        <strain evidence="2 3">DSM 24591</strain>
    </source>
</reference>
<comment type="caution">
    <text evidence="2">The sequence shown here is derived from an EMBL/GenBank/DDBJ whole genome shotgun (WGS) entry which is preliminary data.</text>
</comment>
<protein>
    <recommendedName>
        <fullName evidence="4">DUF1109 domain-containing protein</fullName>
    </recommendedName>
</protein>
<sequence>MLSIPTAALIVAMMGVRPDIGTKMADPLFLRQELASLAVALVAAWAALVAGIPGEPRWKRWAPIVPVLLWISMLGRQCWSEWMHSGASGMEFRADWMCLPGIAMISAVPALAMVVAIRRGARLHSFQALLWGSLAAAALANAALRLFHMEDAALMVIVWQFGSVLLLTAILTVFRNALIPARTARPYR</sequence>
<dbReference type="InterPro" id="IPR009495">
    <property type="entry name" value="NrsF"/>
</dbReference>
<feature type="transmembrane region" description="Helical" evidence="1">
    <location>
        <begin position="99"/>
        <end position="117"/>
    </location>
</feature>
<accession>A0A4R3MAT9</accession>
<evidence type="ECO:0000313" key="3">
    <source>
        <dbReference type="Proteomes" id="UP000295525"/>
    </source>
</evidence>
<name>A0A4R3MAT9_9BURK</name>
<proteinExistence type="predicted"/>
<gene>
    <name evidence="2" type="ORF">EDC26_102208</name>
</gene>
<dbReference type="Pfam" id="PF06532">
    <property type="entry name" value="NrsF"/>
    <property type="match status" value="1"/>
</dbReference>
<dbReference type="AlphaFoldDB" id="A0A4R3MAT9"/>